<keyword evidence="8" id="KW-1185">Reference proteome</keyword>
<dbReference type="PANTHER" id="PTHR46910:SF3">
    <property type="entry name" value="HALOTOLERANCE PROTEIN 9-RELATED"/>
    <property type="match status" value="1"/>
</dbReference>
<dbReference type="GO" id="GO:0003677">
    <property type="term" value="F:DNA binding"/>
    <property type="evidence" value="ECO:0007669"/>
    <property type="project" value="UniProtKB-KW"/>
</dbReference>
<gene>
    <name evidence="7" type="ORF">DFH08DRAFT_869552</name>
</gene>
<feature type="compositionally biased region" description="Low complexity" evidence="5">
    <location>
        <begin position="95"/>
        <end position="106"/>
    </location>
</feature>
<comment type="caution">
    <text evidence="7">The sequence shown here is derived from an EMBL/GenBank/DDBJ whole genome shotgun (WGS) entry which is preliminary data.</text>
</comment>
<dbReference type="CDD" id="cd00067">
    <property type="entry name" value="GAL4"/>
    <property type="match status" value="1"/>
</dbReference>
<evidence type="ECO:0000313" key="8">
    <source>
        <dbReference type="Proteomes" id="UP001218218"/>
    </source>
</evidence>
<dbReference type="InterPro" id="IPR001138">
    <property type="entry name" value="Zn2Cys6_DnaBD"/>
</dbReference>
<dbReference type="InterPro" id="IPR050987">
    <property type="entry name" value="AtrR-like"/>
</dbReference>
<organism evidence="7 8">
    <name type="scientific">Mycena albidolilacea</name>
    <dbReference type="NCBI Taxonomy" id="1033008"/>
    <lineage>
        <taxon>Eukaryota</taxon>
        <taxon>Fungi</taxon>
        <taxon>Dikarya</taxon>
        <taxon>Basidiomycota</taxon>
        <taxon>Agaricomycotina</taxon>
        <taxon>Agaricomycetes</taxon>
        <taxon>Agaricomycetidae</taxon>
        <taxon>Agaricales</taxon>
        <taxon>Marasmiineae</taxon>
        <taxon>Mycenaceae</taxon>
        <taxon>Mycena</taxon>
    </lineage>
</organism>
<keyword evidence="2" id="KW-0479">Metal-binding</keyword>
<evidence type="ECO:0000256" key="1">
    <source>
        <dbReference type="ARBA" id="ARBA00004123"/>
    </source>
</evidence>
<dbReference type="InterPro" id="IPR036864">
    <property type="entry name" value="Zn2-C6_fun-type_DNA-bd_sf"/>
</dbReference>
<accession>A0AAD7A165</accession>
<dbReference type="InterPro" id="IPR007219">
    <property type="entry name" value="XnlR_reg_dom"/>
</dbReference>
<dbReference type="Gene3D" id="4.10.240.10">
    <property type="entry name" value="Zn(2)-C6 fungal-type DNA-binding domain"/>
    <property type="match status" value="1"/>
</dbReference>
<evidence type="ECO:0000259" key="6">
    <source>
        <dbReference type="PROSITE" id="PS50048"/>
    </source>
</evidence>
<dbReference type="GO" id="GO:0006351">
    <property type="term" value="P:DNA-templated transcription"/>
    <property type="evidence" value="ECO:0007669"/>
    <property type="project" value="InterPro"/>
</dbReference>
<evidence type="ECO:0000256" key="2">
    <source>
        <dbReference type="ARBA" id="ARBA00022723"/>
    </source>
</evidence>
<dbReference type="PROSITE" id="PS50048">
    <property type="entry name" value="ZN2_CY6_FUNGAL_2"/>
    <property type="match status" value="1"/>
</dbReference>
<evidence type="ECO:0000256" key="4">
    <source>
        <dbReference type="ARBA" id="ARBA00023242"/>
    </source>
</evidence>
<dbReference type="SMART" id="SM00906">
    <property type="entry name" value="Fungal_trans"/>
    <property type="match status" value="1"/>
</dbReference>
<feature type="compositionally biased region" description="Pro residues" evidence="5">
    <location>
        <begin position="111"/>
        <end position="124"/>
    </location>
</feature>
<sequence>MSDEDHSESWDKQPDAGPQKKRRLQRSCDTCRKRKIRCDSANMPNGRCSSCISFNAECLHTEPVRKRGPKNKHVEELQQQLSVLEAKLRTVQPDTATASTALPSTSVIKYPSPPNDASPTPPSLPEEDLSHDELAERFRQFELGSLKHRFFGSSSGFMLMKNAILVKEDYMGRSVVAQFRRPEFWNIRPWEEAPASETPQYVFPDQDLMNSLISIYFTVLHPTFPLLHRPSFERSVVEGRHLTDCRFGATVLAVLAVASRYSEDPRVFVPGSNSTLSSGWTFFNQIQMIRKSLFDEPSIYEVQLYCLITLFTLGTSSPQASWLYLGLGIRFIQERGEHRRKRDGHKFTADDELWKRAFWCLLSLDRTVCSFLGRPSAVHVEDYDVELPLEVDDEYWDNPDPEQAFKQPPGKPSLITFFVCHIRLCEILGSTLRRLYASNKSRVLMGLVGSDWEQRAVAELDSAMNEFLGGLPDHLRWDPNRTGVFFDQSAVLHAMYYNLQITIHRPYIHQPTILAFPSLAICTSAARSVIHVVDVWVTRLQRVALPYVQTGVFVAGVVLLLNLFGVKRAGLPIDVGKELAHVSSSMRILKFQETRWQSAGRLWELLQELQSWDGPPPAKYVPKKPADPVVHADFTPIDMCPIQKKAMEEARAKEASMFTAEPKNTPQISDTSSTVFSPILDELSLLPRQSQQPQPTMDLWSGMPLSSDPITAEQAGMSIEQLLAATAKYDNATGLAQSVDHWSDTTGLANMMVDDALVSMWGAAPATFGNLADWDAYIEKKTGPGFNWSTNYDPQMTPTAASQGR</sequence>
<evidence type="ECO:0000256" key="5">
    <source>
        <dbReference type="SAM" id="MobiDB-lite"/>
    </source>
</evidence>
<keyword evidence="4" id="KW-0539">Nucleus</keyword>
<name>A0AAD7A165_9AGAR</name>
<feature type="region of interest" description="Disordered" evidence="5">
    <location>
        <begin position="95"/>
        <end position="128"/>
    </location>
</feature>
<dbReference type="Pfam" id="PF00172">
    <property type="entry name" value="Zn_clus"/>
    <property type="match status" value="1"/>
</dbReference>
<dbReference type="GO" id="GO:0008270">
    <property type="term" value="F:zinc ion binding"/>
    <property type="evidence" value="ECO:0007669"/>
    <property type="project" value="InterPro"/>
</dbReference>
<comment type="subcellular location">
    <subcellularLocation>
        <location evidence="1">Nucleus</location>
    </subcellularLocation>
</comment>
<feature type="domain" description="Zn(2)-C6 fungal-type" evidence="6">
    <location>
        <begin position="27"/>
        <end position="60"/>
    </location>
</feature>
<dbReference type="GO" id="GO:0005634">
    <property type="term" value="C:nucleus"/>
    <property type="evidence" value="ECO:0007669"/>
    <property type="project" value="UniProtKB-SubCell"/>
</dbReference>
<dbReference type="SMART" id="SM00066">
    <property type="entry name" value="GAL4"/>
    <property type="match status" value="1"/>
</dbReference>
<dbReference type="PROSITE" id="PS00463">
    <property type="entry name" value="ZN2_CY6_FUNGAL_1"/>
    <property type="match status" value="1"/>
</dbReference>
<dbReference type="EMBL" id="JARIHO010000020">
    <property type="protein sequence ID" value="KAJ7346848.1"/>
    <property type="molecule type" value="Genomic_DNA"/>
</dbReference>
<dbReference type="SUPFAM" id="SSF57701">
    <property type="entry name" value="Zn2/Cys6 DNA-binding domain"/>
    <property type="match status" value="1"/>
</dbReference>
<keyword evidence="3" id="KW-0238">DNA-binding</keyword>
<evidence type="ECO:0000313" key="7">
    <source>
        <dbReference type="EMBL" id="KAJ7346848.1"/>
    </source>
</evidence>
<proteinExistence type="predicted"/>
<feature type="region of interest" description="Disordered" evidence="5">
    <location>
        <begin position="1"/>
        <end position="27"/>
    </location>
</feature>
<reference evidence="7" key="1">
    <citation type="submission" date="2023-03" db="EMBL/GenBank/DDBJ databases">
        <title>Massive genome expansion in bonnet fungi (Mycena s.s.) driven by repeated elements and novel gene families across ecological guilds.</title>
        <authorList>
            <consortium name="Lawrence Berkeley National Laboratory"/>
            <person name="Harder C.B."/>
            <person name="Miyauchi S."/>
            <person name="Viragh M."/>
            <person name="Kuo A."/>
            <person name="Thoen E."/>
            <person name="Andreopoulos B."/>
            <person name="Lu D."/>
            <person name="Skrede I."/>
            <person name="Drula E."/>
            <person name="Henrissat B."/>
            <person name="Morin E."/>
            <person name="Kohler A."/>
            <person name="Barry K."/>
            <person name="LaButti K."/>
            <person name="Morin E."/>
            <person name="Salamov A."/>
            <person name="Lipzen A."/>
            <person name="Mereny Z."/>
            <person name="Hegedus B."/>
            <person name="Baldrian P."/>
            <person name="Stursova M."/>
            <person name="Weitz H."/>
            <person name="Taylor A."/>
            <person name="Grigoriev I.V."/>
            <person name="Nagy L.G."/>
            <person name="Martin F."/>
            <person name="Kauserud H."/>
        </authorList>
    </citation>
    <scope>NUCLEOTIDE SEQUENCE</scope>
    <source>
        <strain evidence="7">CBHHK002</strain>
    </source>
</reference>
<dbReference type="GO" id="GO:0000981">
    <property type="term" value="F:DNA-binding transcription factor activity, RNA polymerase II-specific"/>
    <property type="evidence" value="ECO:0007669"/>
    <property type="project" value="InterPro"/>
</dbReference>
<dbReference type="PANTHER" id="PTHR46910">
    <property type="entry name" value="TRANSCRIPTION FACTOR PDR1"/>
    <property type="match status" value="1"/>
</dbReference>
<dbReference type="AlphaFoldDB" id="A0AAD7A165"/>
<dbReference type="Pfam" id="PF04082">
    <property type="entry name" value="Fungal_trans"/>
    <property type="match status" value="1"/>
</dbReference>
<protein>
    <submittedName>
        <fullName evidence="7">Fungal-specific transcription factor domain-containing protein</fullName>
    </submittedName>
</protein>
<dbReference type="Proteomes" id="UP001218218">
    <property type="component" value="Unassembled WGS sequence"/>
</dbReference>
<evidence type="ECO:0000256" key="3">
    <source>
        <dbReference type="ARBA" id="ARBA00023125"/>
    </source>
</evidence>
<dbReference type="CDD" id="cd12148">
    <property type="entry name" value="fungal_TF_MHR"/>
    <property type="match status" value="1"/>
</dbReference>